<feature type="transmembrane region" description="Helical" evidence="1">
    <location>
        <begin position="31"/>
        <end position="50"/>
    </location>
</feature>
<accession>A0A1G2KSP1</accession>
<evidence type="ECO:0000313" key="3">
    <source>
        <dbReference type="Proteomes" id="UP000177811"/>
    </source>
</evidence>
<protein>
    <recommendedName>
        <fullName evidence="4">VWFA domain-containing protein</fullName>
    </recommendedName>
</protein>
<sequence>MGTFRLIFDTAYQWVAALVGYDDIRVRSPEYLILLGFVPLVILLGSWVIIRQRRAVRMLGMRYPVVRRIVALLMTSIAIAAIIITHTRPFSVVVSQKPIYKGEAVQFIIDLSNSQLAEDIQRTDDNGKVSYIPRLVAVKYEIAAAVDGMSAMGISYFCLSYFTLAYNPLLECTDDIGNFKEVLARLNTSLAAGGGTDLLKAFGEDYVFVRSTVPKDTRITAIIVTDGGQEVCRKGDGSFERVIPDWNEGALRQRVEEVTTKERVRLIPVGVGGKELFPVPQLDTSGRKFYITCKDGGVLVTRLDPTIIERVAGWAGDKSRYYILDRSHLGVHGFAAWLSSYMTAELVVDHYISQESTVDLRRWTLIVFIVSAALALGALGCIAQIVGKLAGRR</sequence>
<proteinExistence type="predicted"/>
<feature type="transmembrane region" description="Helical" evidence="1">
    <location>
        <begin position="70"/>
        <end position="87"/>
    </location>
</feature>
<evidence type="ECO:0000256" key="1">
    <source>
        <dbReference type="SAM" id="Phobius"/>
    </source>
</evidence>
<reference evidence="2 3" key="1">
    <citation type="journal article" date="2016" name="Nat. Commun.">
        <title>Thousands of microbial genomes shed light on interconnected biogeochemical processes in an aquifer system.</title>
        <authorList>
            <person name="Anantharaman K."/>
            <person name="Brown C.T."/>
            <person name="Hug L.A."/>
            <person name="Sharon I."/>
            <person name="Castelle C.J."/>
            <person name="Probst A.J."/>
            <person name="Thomas B.C."/>
            <person name="Singh A."/>
            <person name="Wilkins M.J."/>
            <person name="Karaoz U."/>
            <person name="Brodie E.L."/>
            <person name="Williams K.H."/>
            <person name="Hubbard S.S."/>
            <person name="Banfield J.F."/>
        </authorList>
    </citation>
    <scope>NUCLEOTIDE SEQUENCE [LARGE SCALE GENOMIC DNA]</scope>
</reference>
<dbReference type="EMBL" id="MHQL01000036">
    <property type="protein sequence ID" value="OHA02430.1"/>
    <property type="molecule type" value="Genomic_DNA"/>
</dbReference>
<keyword evidence="1" id="KW-0812">Transmembrane</keyword>
<dbReference type="AlphaFoldDB" id="A0A1G2KSP1"/>
<keyword evidence="1" id="KW-1133">Transmembrane helix</keyword>
<gene>
    <name evidence="2" type="ORF">A3C16_02225</name>
</gene>
<keyword evidence="1" id="KW-0472">Membrane</keyword>
<comment type="caution">
    <text evidence="2">The sequence shown here is derived from an EMBL/GenBank/DDBJ whole genome shotgun (WGS) entry which is preliminary data.</text>
</comment>
<evidence type="ECO:0000313" key="2">
    <source>
        <dbReference type="EMBL" id="OHA02430.1"/>
    </source>
</evidence>
<dbReference type="Proteomes" id="UP000177811">
    <property type="component" value="Unassembled WGS sequence"/>
</dbReference>
<evidence type="ECO:0008006" key="4">
    <source>
        <dbReference type="Google" id="ProtNLM"/>
    </source>
</evidence>
<organism evidence="2 3">
    <name type="scientific">Candidatus Sungbacteria bacterium RIFCSPHIGHO2_02_FULL_51_29</name>
    <dbReference type="NCBI Taxonomy" id="1802273"/>
    <lineage>
        <taxon>Bacteria</taxon>
        <taxon>Candidatus Sungiibacteriota</taxon>
    </lineage>
</organism>
<name>A0A1G2KSP1_9BACT</name>
<feature type="transmembrane region" description="Helical" evidence="1">
    <location>
        <begin position="363"/>
        <end position="386"/>
    </location>
</feature>
<dbReference type="InterPro" id="IPR036465">
    <property type="entry name" value="vWFA_dom_sf"/>
</dbReference>
<dbReference type="SUPFAM" id="SSF53300">
    <property type="entry name" value="vWA-like"/>
    <property type="match status" value="1"/>
</dbReference>
<dbReference type="Gene3D" id="3.40.50.410">
    <property type="entry name" value="von Willebrand factor, type A domain"/>
    <property type="match status" value="1"/>
</dbReference>